<protein>
    <submittedName>
        <fullName evidence="1">TIGR02678 family protein</fullName>
    </submittedName>
</protein>
<dbReference type="InterPro" id="IPR013494">
    <property type="entry name" value="CHP02678"/>
</dbReference>
<evidence type="ECO:0000313" key="1">
    <source>
        <dbReference type="EMBL" id="HIW81951.1"/>
    </source>
</evidence>
<accession>A0A9D1R594</accession>
<sequence length="376" mass="44834">MNEVRTLFEQFWICKDNNKEDYYKVKRDIPAFQRFIREQMGWKLIHTENLLKLEKIPAHAESFMGIQEFSEILDYCILCVVLMYLEDKEEGEQFLLSELIDYVETKLKGEILIDWTSFSQRKSLVRALQYMEKMQMLRVYEGASEAFGLEPKQEVLYENTGYSKYFATSFPMDISDFETWKDFEKQRFEEIQEDRGAARINRVYRQLAVCPAMYWEGNEDVDSLYLKNQRQWVEKYLEENLGGRLDIHKNAAFFVLEEDDCYGKVHPRDAMLPEIVLLVCAHIQQMFRVGEVVKQENEMIIFTERQFSELVFLCRQKWSMGWSKEYREMDEGKLVDTVKNYMKEWMLIRQSGDMVIILPAVGKQAGFYPEDFGEVE</sequence>
<dbReference type="Pfam" id="PF09661">
    <property type="entry name" value="DUF2398"/>
    <property type="match status" value="1"/>
</dbReference>
<proteinExistence type="predicted"/>
<evidence type="ECO:0000313" key="2">
    <source>
        <dbReference type="Proteomes" id="UP000824265"/>
    </source>
</evidence>
<reference evidence="1" key="2">
    <citation type="submission" date="2021-04" db="EMBL/GenBank/DDBJ databases">
        <authorList>
            <person name="Gilroy R."/>
        </authorList>
    </citation>
    <scope>NUCLEOTIDE SEQUENCE</scope>
    <source>
        <strain evidence="1">CHK195-6426</strain>
    </source>
</reference>
<dbReference type="AlphaFoldDB" id="A0A9D1R594"/>
<organism evidence="1 2">
    <name type="scientific">Candidatus Acetatifactor stercoripullorum</name>
    <dbReference type="NCBI Taxonomy" id="2838414"/>
    <lineage>
        <taxon>Bacteria</taxon>
        <taxon>Bacillati</taxon>
        <taxon>Bacillota</taxon>
        <taxon>Clostridia</taxon>
        <taxon>Lachnospirales</taxon>
        <taxon>Lachnospiraceae</taxon>
        <taxon>Acetatifactor</taxon>
    </lineage>
</organism>
<dbReference type="NCBIfam" id="TIGR02678">
    <property type="entry name" value="TIGR02678 family protein"/>
    <property type="match status" value="1"/>
</dbReference>
<dbReference type="EMBL" id="DXGH01000057">
    <property type="protein sequence ID" value="HIW81951.1"/>
    <property type="molecule type" value="Genomic_DNA"/>
</dbReference>
<gene>
    <name evidence="1" type="ORF">H9742_10635</name>
</gene>
<name>A0A9D1R594_9FIRM</name>
<comment type="caution">
    <text evidence="1">The sequence shown here is derived from an EMBL/GenBank/DDBJ whole genome shotgun (WGS) entry which is preliminary data.</text>
</comment>
<dbReference type="Proteomes" id="UP000824265">
    <property type="component" value="Unassembled WGS sequence"/>
</dbReference>
<reference evidence="1" key="1">
    <citation type="journal article" date="2021" name="PeerJ">
        <title>Extensive microbial diversity within the chicken gut microbiome revealed by metagenomics and culture.</title>
        <authorList>
            <person name="Gilroy R."/>
            <person name="Ravi A."/>
            <person name="Getino M."/>
            <person name="Pursley I."/>
            <person name="Horton D.L."/>
            <person name="Alikhan N.F."/>
            <person name="Baker D."/>
            <person name="Gharbi K."/>
            <person name="Hall N."/>
            <person name="Watson M."/>
            <person name="Adriaenssens E.M."/>
            <person name="Foster-Nyarko E."/>
            <person name="Jarju S."/>
            <person name="Secka A."/>
            <person name="Antonio M."/>
            <person name="Oren A."/>
            <person name="Chaudhuri R.R."/>
            <person name="La Ragione R."/>
            <person name="Hildebrand F."/>
            <person name="Pallen M.J."/>
        </authorList>
    </citation>
    <scope>NUCLEOTIDE SEQUENCE</scope>
    <source>
        <strain evidence="1">CHK195-6426</strain>
    </source>
</reference>